<reference evidence="1 2" key="1">
    <citation type="submission" date="2018-06" db="EMBL/GenBank/DDBJ databases">
        <title>Genomic Encyclopedia of Type Strains, Phase III (KMG-III): the genomes of soil and plant-associated and newly described type strains.</title>
        <authorList>
            <person name="Whitman W."/>
        </authorList>
    </citation>
    <scope>NUCLEOTIDE SEQUENCE [LARGE SCALE GENOMIC DNA]</scope>
    <source>
        <strain evidence="1 2">CGMCC 4.7090</strain>
    </source>
</reference>
<proteinExistence type="predicted"/>
<evidence type="ECO:0000313" key="2">
    <source>
        <dbReference type="Proteomes" id="UP000249341"/>
    </source>
</evidence>
<protein>
    <submittedName>
        <fullName evidence="1">2'-5' RNA ligase</fullName>
    </submittedName>
</protein>
<keyword evidence="2" id="KW-1185">Reference proteome</keyword>
<dbReference type="InterPro" id="IPR009097">
    <property type="entry name" value="Cyclic_Pdiesterase"/>
</dbReference>
<dbReference type="SUPFAM" id="SSF55144">
    <property type="entry name" value="LigT-like"/>
    <property type="match status" value="1"/>
</dbReference>
<organism evidence="1 2">
    <name type="scientific">Actinoplanes lutulentus</name>
    <dbReference type="NCBI Taxonomy" id="1287878"/>
    <lineage>
        <taxon>Bacteria</taxon>
        <taxon>Bacillati</taxon>
        <taxon>Actinomycetota</taxon>
        <taxon>Actinomycetes</taxon>
        <taxon>Micromonosporales</taxon>
        <taxon>Micromonosporaceae</taxon>
        <taxon>Actinoplanes</taxon>
    </lineage>
</organism>
<sequence>MASEPPELVASLVSARLASASYGGPFTLRLAGSGRFGPVVWAGVDGDLAALSELRERVLKSLSGFPSDPRPFHPHVTISYRFSQDAVDALSGYIGPEWQVDGFSLTQSTNGNYVRLTEHPLP</sequence>
<comment type="caution">
    <text evidence="1">The sequence shown here is derived from an EMBL/GenBank/DDBJ whole genome shotgun (WGS) entry which is preliminary data.</text>
</comment>
<dbReference type="Pfam" id="PF13563">
    <property type="entry name" value="2_5_RNA_ligase2"/>
    <property type="match status" value="1"/>
</dbReference>
<gene>
    <name evidence="1" type="ORF">B0I29_114179</name>
</gene>
<accession>A0A327Z610</accession>
<keyword evidence="1" id="KW-0436">Ligase</keyword>
<dbReference type="EMBL" id="QLMJ01000014">
    <property type="protein sequence ID" value="RAK31929.1"/>
    <property type="molecule type" value="Genomic_DNA"/>
</dbReference>
<name>A0A327Z610_9ACTN</name>
<evidence type="ECO:0000313" key="1">
    <source>
        <dbReference type="EMBL" id="RAK31929.1"/>
    </source>
</evidence>
<dbReference type="GO" id="GO:0016874">
    <property type="term" value="F:ligase activity"/>
    <property type="evidence" value="ECO:0007669"/>
    <property type="project" value="UniProtKB-KW"/>
</dbReference>
<dbReference type="Proteomes" id="UP000249341">
    <property type="component" value="Unassembled WGS sequence"/>
</dbReference>
<dbReference type="AlphaFoldDB" id="A0A327Z610"/>
<dbReference type="Gene3D" id="3.90.1140.10">
    <property type="entry name" value="Cyclic phosphodiesterase"/>
    <property type="match status" value="1"/>
</dbReference>